<proteinExistence type="predicted"/>
<sequence length="401" mass="46441">MNLSILNTEIQSYIDDNLNSNVNTLLLKGSNFTSVRTKEIIEQIEAKLRCKNKLPTWFETKNIYYPNKLNIEQTSSEITAKYKSSLISGKSIIDLTGGFGVDCFYFSKVFKMVIHCELNEKLSGIVNHNYKQLSVENVATINTNGIEYLKSSKQKFDWIYLDPSRRHDIKGKVFFLNDCLPNVPEQLELLFNHSKNILIKTSPLLDISVGLKELKHVKTIHIIAINNEVKELLWELEYDFEHAATSIKTVNLKKENQETFQFILDSETKNEAYYSLPQTYLYEPNTAILKSGGFNEVSFQLKIAKMHQHSHLYTSEQIIKFPGRTFKIENVVPYNKKTIKSLGIKKANITTRNFPETVNQIRKKFNIKDGGEIYLFFTTDIQNNKLMLITNKINTHKKNRM</sequence>
<evidence type="ECO:0000313" key="4">
    <source>
        <dbReference type="Proteomes" id="UP000032578"/>
    </source>
</evidence>
<feature type="domain" description="THUMP-like" evidence="1">
    <location>
        <begin position="323"/>
        <end position="391"/>
    </location>
</feature>
<evidence type="ECO:0000259" key="2">
    <source>
        <dbReference type="Pfam" id="PF22013"/>
    </source>
</evidence>
<reference evidence="3 4" key="1">
    <citation type="submission" date="2014-11" db="EMBL/GenBank/DDBJ databases">
        <title>Tamlana sedimentorum sp. nov., isolated from shallow sand sediments of the Sea of Japan.</title>
        <authorList>
            <person name="Romanenko L.A."/>
        </authorList>
    </citation>
    <scope>NUCLEOTIDE SEQUENCE [LARGE SCALE GENOMIC DNA]</scope>
    <source>
        <strain evidence="3 4">JCM 19808</strain>
    </source>
</reference>
<name>A0A0D7WB64_9FLAO</name>
<dbReference type="Gene3D" id="1.10.10.1110">
    <property type="entry name" value="Methyltransferase PG1098, N-terminal domain"/>
    <property type="match status" value="1"/>
</dbReference>
<evidence type="ECO:0000259" key="1">
    <source>
        <dbReference type="Pfam" id="PF18096"/>
    </source>
</evidence>
<dbReference type="Pfam" id="PF18096">
    <property type="entry name" value="Thump_like"/>
    <property type="match status" value="1"/>
</dbReference>
<dbReference type="RefSeq" id="WP_044632225.1">
    <property type="nucleotide sequence ID" value="NZ_JTDW01000004.1"/>
</dbReference>
<keyword evidence="4" id="KW-1185">Reference proteome</keyword>
<dbReference type="STRING" id="1435349.PW52_07175"/>
<accession>A0A0D7WB64</accession>
<dbReference type="EMBL" id="JTDW01000004">
    <property type="protein sequence ID" value="KJD36356.1"/>
    <property type="molecule type" value="Genomic_DNA"/>
</dbReference>
<dbReference type="Pfam" id="PF22013">
    <property type="entry name" value="PG_1098_Fer"/>
    <property type="match status" value="1"/>
</dbReference>
<dbReference type="OrthoDB" id="1000417at2"/>
<dbReference type="SUPFAM" id="SSF53335">
    <property type="entry name" value="S-adenosyl-L-methionine-dependent methyltransferases"/>
    <property type="match status" value="1"/>
</dbReference>
<dbReference type="Proteomes" id="UP000032578">
    <property type="component" value="Unassembled WGS sequence"/>
</dbReference>
<keyword evidence="3" id="KW-0808">Transferase</keyword>
<dbReference type="Gene3D" id="3.40.50.150">
    <property type="entry name" value="Vaccinia Virus protein VP39"/>
    <property type="match status" value="1"/>
</dbReference>
<feature type="domain" description="PG-1098 ferredoxin-like" evidence="2">
    <location>
        <begin position="280"/>
        <end position="322"/>
    </location>
</feature>
<dbReference type="InterPro" id="IPR029063">
    <property type="entry name" value="SAM-dependent_MTases_sf"/>
</dbReference>
<organism evidence="3 4">
    <name type="scientific">Neotamlana sedimentorum</name>
    <dbReference type="NCBI Taxonomy" id="1435349"/>
    <lineage>
        <taxon>Bacteria</taxon>
        <taxon>Pseudomonadati</taxon>
        <taxon>Bacteroidota</taxon>
        <taxon>Flavobacteriia</taxon>
        <taxon>Flavobacteriales</taxon>
        <taxon>Flavobacteriaceae</taxon>
        <taxon>Neotamlana</taxon>
    </lineage>
</organism>
<dbReference type="AlphaFoldDB" id="A0A0D7WB64"/>
<dbReference type="GO" id="GO:0032259">
    <property type="term" value="P:methylation"/>
    <property type="evidence" value="ECO:0007669"/>
    <property type="project" value="UniProtKB-KW"/>
</dbReference>
<comment type="caution">
    <text evidence="3">The sequence shown here is derived from an EMBL/GenBank/DDBJ whole genome shotgun (WGS) entry which is preliminary data.</text>
</comment>
<protein>
    <submittedName>
        <fullName evidence="3">SAM-dependent methyltransferase</fullName>
    </submittedName>
</protein>
<dbReference type="GO" id="GO:0008168">
    <property type="term" value="F:methyltransferase activity"/>
    <property type="evidence" value="ECO:0007669"/>
    <property type="project" value="UniProtKB-KW"/>
</dbReference>
<keyword evidence="3" id="KW-0489">Methyltransferase</keyword>
<dbReference type="InterPro" id="IPR054168">
    <property type="entry name" value="PG_1098_Fer"/>
</dbReference>
<dbReference type="PATRIC" id="fig|1435349.4.peg.2402"/>
<dbReference type="InterPro" id="IPR041497">
    <property type="entry name" value="Thump-like"/>
</dbReference>
<evidence type="ECO:0000313" key="3">
    <source>
        <dbReference type="EMBL" id="KJD36356.1"/>
    </source>
</evidence>
<gene>
    <name evidence="3" type="ORF">PW52_07175</name>
</gene>